<proteinExistence type="predicted"/>
<accession>B7ANA2</accession>
<sequence length="60" mass="6960">MAAYKVIIKLFRESCQRVSLCQVGVIIDSVNIHSVIVIFYIKNLLKIYVQIHTIQILKDK</sequence>
<dbReference type="STRING" id="483218.BACPEC_00155"/>
<reference evidence="1 2" key="2">
    <citation type="submission" date="2008-11" db="EMBL/GenBank/DDBJ databases">
        <authorList>
            <person name="Fulton L."/>
            <person name="Clifton S."/>
            <person name="Fulton B."/>
            <person name="Xu J."/>
            <person name="Minx P."/>
            <person name="Pepin K.H."/>
            <person name="Johnson M."/>
            <person name="Bhonagiri V."/>
            <person name="Nash W.E."/>
            <person name="Mardis E.R."/>
            <person name="Wilson R.K."/>
        </authorList>
    </citation>
    <scope>NUCLEOTIDE SEQUENCE [LARGE SCALE GENOMIC DNA]</scope>
    <source>
        <strain evidence="1 2">ATCC 43243</strain>
    </source>
</reference>
<dbReference type="EMBL" id="ABVQ01000031">
    <property type="protein sequence ID" value="EEC58813.1"/>
    <property type="molecule type" value="Genomic_DNA"/>
</dbReference>
<evidence type="ECO:0000313" key="1">
    <source>
        <dbReference type="EMBL" id="EEC58813.1"/>
    </source>
</evidence>
<gene>
    <name evidence="1" type="ORF">BACPEC_00155</name>
</gene>
<dbReference type="AlphaFoldDB" id="B7ANA2"/>
<reference evidence="1 2" key="1">
    <citation type="submission" date="2008-11" db="EMBL/GenBank/DDBJ databases">
        <title>Draft genome sequence of Bacteroides pectinophilus (ATCC 43243).</title>
        <authorList>
            <person name="Sudarsanam P."/>
            <person name="Ley R."/>
            <person name="Guruge J."/>
            <person name="Turnbaugh P.J."/>
            <person name="Mahowald M."/>
            <person name="Liep D."/>
            <person name="Gordon J."/>
        </authorList>
    </citation>
    <scope>NUCLEOTIDE SEQUENCE [LARGE SCALE GENOMIC DNA]</scope>
    <source>
        <strain evidence="1 2">ATCC 43243</strain>
    </source>
</reference>
<protein>
    <submittedName>
        <fullName evidence="1">Uncharacterized protein</fullName>
    </submittedName>
</protein>
<dbReference type="Proteomes" id="UP000003136">
    <property type="component" value="Unassembled WGS sequence"/>
</dbReference>
<organism evidence="1 2">
    <name type="scientific">[Bacteroides] pectinophilus ATCC 43243</name>
    <dbReference type="NCBI Taxonomy" id="483218"/>
    <lineage>
        <taxon>Bacteria</taxon>
        <taxon>Bacillati</taxon>
        <taxon>Bacillota</taxon>
        <taxon>Clostridia</taxon>
        <taxon>Eubacteriales</taxon>
    </lineage>
</organism>
<dbReference type="HOGENOM" id="CLU_2931703_0_0_9"/>
<evidence type="ECO:0000313" key="2">
    <source>
        <dbReference type="Proteomes" id="UP000003136"/>
    </source>
</evidence>
<comment type="caution">
    <text evidence="1">The sequence shown here is derived from an EMBL/GenBank/DDBJ whole genome shotgun (WGS) entry which is preliminary data.</text>
</comment>
<keyword evidence="2" id="KW-1185">Reference proteome</keyword>
<name>B7ANA2_9FIRM</name>